<sequence length="1075" mass="121656">MPSQRQKNKNEARRNILREGNVEAAAAITYETRKTVTRNGRVKTKKYAVALEREATEPTAGPSAPIDMVPENEDDPFHNMDLDVDDSVLEPKTRKTQRDYILQFVERVNDLLGALLSRESLRPELSECIHCASKLRAILHARDTPRQSYAQNSMVDRFPFPQSRALGTLHVGDADTTTAFTESIPTADGLNNSYVRVVHTNGLHHLAMVSCSCRGANILPLDLMASRLVPTSFYHVCTLFSAQMLDFFRLSNLELKASAYQFYNLLRRITNPIAPSSVVDLYNEFCRMTRLWRWMKKLKWAGFAGHNGKQATEVRKGELANYCPACPQVGVNLPDNWKDDPNRWVYKRIFVADGNFKADHVQTEKPSQDIWLSEGGGMIPLRAEYDSFLKHAIERLTGAPCENTFKAIKNALIASSACDITGIVAFACARHGCFAPNSMADLFKGEQQKNVDFSFLMALASTLVHPDQGAMVIYDIICQYFIYLLQRIGHLLPPGLQLDRAIGMFHVHAHKDECFFRYAPTFIPGAATVCGEILESLWSNLNPISRAARTAMLAHRAELLDDHACDSNHKKALGIWKYLSKQFVEADLHRERFHSCFLKVSAAAGPDTVDMWTRQIENAEAERLDNPKVMDVYAAKRLAEIGDGRDISAETQSVLVRPRSVVESWLEFALLVEEKQLDIRIRTRRLINEDRIDDRDKMNKLREELATEMTQLAHLQGLAGVLQISGQSVIVPDQPLDIWEDGDDIPTRPVAGELNNDIHLHLLCLPSNGNCSDRYNNAKLEARIKQATDGDDIPTRPVAGELNNDIHLHLLCLPSNGNCSDRYNNAKLEARIKQATGHLDQIRELIAEKSFLYSSVYRDAPNKGVRTRAQTTIKAANHKISFHSQVYTHCRTRLIRLGADNITLRKLRVLKKEDVCGSTMILNPNLAGSTTLRLSWIWHSVSQRLLPRMRGKNADPSAAPNSGEDEGDLSMEEETDPMTILELVVKRVHWLRSRAQFKRWDEEKMLVSYEMQWTVAYFINKSRWWKSTATGPGRHPALMRPGLVAYAHRQSDLWHQLAIIADQSYQRSNPNYKSM</sequence>
<dbReference type="Pfam" id="PF18803">
    <property type="entry name" value="CxC2"/>
    <property type="match status" value="1"/>
</dbReference>
<protein>
    <recommendedName>
        <fullName evidence="2">CxC2-like cysteine cluster KDZ transposase-associated domain-containing protein</fullName>
    </recommendedName>
</protein>
<name>A0A409WP46_PSICY</name>
<reference evidence="3 4" key="1">
    <citation type="journal article" date="2018" name="Evol. Lett.">
        <title>Horizontal gene cluster transfer increased hallucinogenic mushroom diversity.</title>
        <authorList>
            <person name="Reynolds H.T."/>
            <person name="Vijayakumar V."/>
            <person name="Gluck-Thaler E."/>
            <person name="Korotkin H.B."/>
            <person name="Matheny P.B."/>
            <person name="Slot J.C."/>
        </authorList>
    </citation>
    <scope>NUCLEOTIDE SEQUENCE [LARGE SCALE GENOMIC DNA]</scope>
    <source>
        <strain evidence="3 4">2631</strain>
    </source>
</reference>
<dbReference type="OrthoDB" id="3214502at2759"/>
<evidence type="ECO:0000313" key="3">
    <source>
        <dbReference type="EMBL" id="PPQ80263.1"/>
    </source>
</evidence>
<dbReference type="InterPro" id="IPR040521">
    <property type="entry name" value="KDZ"/>
</dbReference>
<comment type="caution">
    <text evidence="3">The sequence shown here is derived from an EMBL/GenBank/DDBJ whole genome shotgun (WGS) entry which is preliminary data.</text>
</comment>
<gene>
    <name evidence="3" type="ORF">CVT25_003702</name>
</gene>
<dbReference type="Proteomes" id="UP000283269">
    <property type="component" value="Unassembled WGS sequence"/>
</dbReference>
<feature type="region of interest" description="Disordered" evidence="1">
    <location>
        <begin position="949"/>
        <end position="971"/>
    </location>
</feature>
<organism evidence="3 4">
    <name type="scientific">Psilocybe cyanescens</name>
    <dbReference type="NCBI Taxonomy" id="93625"/>
    <lineage>
        <taxon>Eukaryota</taxon>
        <taxon>Fungi</taxon>
        <taxon>Dikarya</taxon>
        <taxon>Basidiomycota</taxon>
        <taxon>Agaricomycotina</taxon>
        <taxon>Agaricomycetes</taxon>
        <taxon>Agaricomycetidae</taxon>
        <taxon>Agaricales</taxon>
        <taxon>Agaricineae</taxon>
        <taxon>Strophariaceae</taxon>
        <taxon>Psilocybe</taxon>
    </lineage>
</organism>
<dbReference type="AlphaFoldDB" id="A0A409WP46"/>
<evidence type="ECO:0000313" key="4">
    <source>
        <dbReference type="Proteomes" id="UP000283269"/>
    </source>
</evidence>
<dbReference type="InterPro" id="IPR041457">
    <property type="entry name" value="CxC2_KDZ-assoc"/>
</dbReference>
<keyword evidence="4" id="KW-1185">Reference proteome</keyword>
<feature type="domain" description="CxC2-like cysteine cluster KDZ transposase-associated" evidence="2">
    <location>
        <begin position="192"/>
        <end position="271"/>
    </location>
</feature>
<evidence type="ECO:0000259" key="2">
    <source>
        <dbReference type="Pfam" id="PF18803"/>
    </source>
</evidence>
<dbReference type="Pfam" id="PF18758">
    <property type="entry name" value="KDZ"/>
    <property type="match status" value="1"/>
</dbReference>
<evidence type="ECO:0000256" key="1">
    <source>
        <dbReference type="SAM" id="MobiDB-lite"/>
    </source>
</evidence>
<accession>A0A409WP46</accession>
<dbReference type="InParanoid" id="A0A409WP46"/>
<proteinExistence type="predicted"/>
<dbReference type="EMBL" id="NHYD01003339">
    <property type="protein sequence ID" value="PPQ80263.1"/>
    <property type="molecule type" value="Genomic_DNA"/>
</dbReference>
<dbReference type="PANTHER" id="PTHR33096:SF1">
    <property type="entry name" value="CXC1-LIKE CYSTEINE CLUSTER ASSOCIATED WITH KDZ TRANSPOSASES DOMAIN-CONTAINING PROTEIN"/>
    <property type="match status" value="1"/>
</dbReference>
<dbReference type="PANTHER" id="PTHR33096">
    <property type="entry name" value="CXC2 DOMAIN-CONTAINING PROTEIN"/>
    <property type="match status" value="1"/>
</dbReference>